<sequence length="172" mass="19907">MIRLFLLLFIFFIACSDINSGWSVSGGGYMNLRINDTKAYTDSILGEWNHSDELKLDIHPDDGNVKLRPNKHFVTFLGKNDDGDRLQIMVYKPELGMNRPQTNINYTYLILGNSNPARIIDADSSYVKFDQRDTIWSADLRLIFNHCYGENCDSTRVIISGRMRYWVDPDDR</sequence>
<gene>
    <name evidence="1" type="ORF">B0H50_10547</name>
</gene>
<accession>A0ABX5LM43</accession>
<evidence type="ECO:0000313" key="2">
    <source>
        <dbReference type="Proteomes" id="UP000245523"/>
    </source>
</evidence>
<reference evidence="1 2" key="1">
    <citation type="submission" date="2018-05" db="EMBL/GenBank/DDBJ databases">
        <title>Animal gut microbial communities from fecal samples from Wisconsin, USA.</title>
        <authorList>
            <person name="Neumann A."/>
        </authorList>
    </citation>
    <scope>NUCLEOTIDE SEQUENCE [LARGE SCALE GENOMIC DNA]</scope>
    <source>
        <strain evidence="1 2">UWS4</strain>
    </source>
</reference>
<organism evidence="1 2">
    <name type="scientific">Hallerella porci</name>
    <dbReference type="NCBI Taxonomy" id="1945871"/>
    <lineage>
        <taxon>Bacteria</taxon>
        <taxon>Pseudomonadati</taxon>
        <taxon>Fibrobacterota</taxon>
        <taxon>Fibrobacteria</taxon>
        <taxon>Fibrobacterales</taxon>
        <taxon>Fibrobacteraceae</taxon>
        <taxon>Hallerella</taxon>
    </lineage>
</organism>
<protein>
    <submittedName>
        <fullName evidence="1">Uncharacterized protein</fullName>
    </submittedName>
</protein>
<comment type="caution">
    <text evidence="1">The sequence shown here is derived from an EMBL/GenBank/DDBJ whole genome shotgun (WGS) entry which is preliminary data.</text>
</comment>
<dbReference type="Proteomes" id="UP000245523">
    <property type="component" value="Unassembled WGS sequence"/>
</dbReference>
<dbReference type="PROSITE" id="PS51257">
    <property type="entry name" value="PROKAR_LIPOPROTEIN"/>
    <property type="match status" value="1"/>
</dbReference>
<dbReference type="EMBL" id="QGHD01000005">
    <property type="protein sequence ID" value="PWL03504.1"/>
    <property type="molecule type" value="Genomic_DNA"/>
</dbReference>
<name>A0ABX5LM43_9BACT</name>
<proteinExistence type="predicted"/>
<dbReference type="RefSeq" id="WP_106198020.1">
    <property type="nucleotide sequence ID" value="NZ_JAXEIU010000049.1"/>
</dbReference>
<evidence type="ECO:0000313" key="1">
    <source>
        <dbReference type="EMBL" id="PWL03504.1"/>
    </source>
</evidence>
<keyword evidence="2" id="KW-1185">Reference proteome</keyword>